<proteinExistence type="predicted"/>
<evidence type="ECO:0000259" key="6">
    <source>
        <dbReference type="Pfam" id="PF20285"/>
    </source>
</evidence>
<evidence type="ECO:0000313" key="7">
    <source>
        <dbReference type="EMBL" id="MFC2966841.1"/>
    </source>
</evidence>
<dbReference type="PANTHER" id="PTHR48182:SF2">
    <property type="entry name" value="PROTEIN SERAC1"/>
    <property type="match status" value="1"/>
</dbReference>
<dbReference type="InterPro" id="IPR046911">
    <property type="entry name" value="ABC-3C_CTD9"/>
</dbReference>
<dbReference type="Pfam" id="PF05057">
    <property type="entry name" value="DUF676"/>
    <property type="match status" value="1"/>
</dbReference>
<evidence type="ECO:0000256" key="4">
    <source>
        <dbReference type="ARBA" id="ARBA00023136"/>
    </source>
</evidence>
<dbReference type="Proteomes" id="UP001595443">
    <property type="component" value="Unassembled WGS sequence"/>
</dbReference>
<comment type="caution">
    <text evidence="7">The sequence shown here is derived from an EMBL/GenBank/DDBJ whole genome shotgun (WGS) entry which is preliminary data.</text>
</comment>
<sequence length="396" mass="43661">MTVSLQFKHMCGDKDSAALDIVFIHGLTGDPEGTWTNGEETFWPCWIADDLEGVCIYTAGYPSSLFEKWSKKEMDLHERASSLVEHMVSHGIGTRPVAFVCHSLGGLLAKEMLRAAVEAQDEDWNAIGQQLKLTIFMATPHKGAQLASILKFAFPRMSSRFIDTLSGDTGYVADLYNGYRDIAQKSGITTIAYYEKYKTKNVALVVSPDSADPGCLKTRPIAVDADHAGICKPASKEAPVFVSLLRHLKKALETCPMPGFNEVGSGLSPDDYSQKSEDDRRTLQEKLIDAGKEHEYATANNLQSKFARKYHRLGLFNEAKTKHDALLSAVEQRFLTHVFGPKICAGAPDAEVSAAVQEHVIDALCARAEFGVLSPTAVLQALYYLTEQCHIQWDKP</sequence>
<accession>A0ABV7AC05</accession>
<dbReference type="RefSeq" id="WP_377831466.1">
    <property type="nucleotide sequence ID" value="NZ_JBHRSK010000002.1"/>
</dbReference>
<dbReference type="Pfam" id="PF20285">
    <property type="entry name" value="CTD9"/>
    <property type="match status" value="1"/>
</dbReference>
<evidence type="ECO:0000256" key="1">
    <source>
        <dbReference type="ARBA" id="ARBA00004240"/>
    </source>
</evidence>
<dbReference type="InterPro" id="IPR052374">
    <property type="entry name" value="SERAC1"/>
</dbReference>
<name>A0ABV7AC05_9RHOB</name>
<feature type="domain" description="DUF676" evidence="5">
    <location>
        <begin position="21"/>
        <end position="148"/>
    </location>
</feature>
<evidence type="ECO:0000256" key="2">
    <source>
        <dbReference type="ARBA" id="ARBA00004370"/>
    </source>
</evidence>
<keyword evidence="8" id="KW-1185">Reference proteome</keyword>
<dbReference type="InterPro" id="IPR029058">
    <property type="entry name" value="AB_hydrolase_fold"/>
</dbReference>
<comment type="subcellular location">
    <subcellularLocation>
        <location evidence="1">Endoplasmic reticulum</location>
    </subcellularLocation>
    <subcellularLocation>
        <location evidence="2">Membrane</location>
    </subcellularLocation>
</comment>
<organism evidence="7 8">
    <name type="scientific">Acidimangrovimonas pyrenivorans</name>
    <dbReference type="NCBI Taxonomy" id="2030798"/>
    <lineage>
        <taxon>Bacteria</taxon>
        <taxon>Pseudomonadati</taxon>
        <taxon>Pseudomonadota</taxon>
        <taxon>Alphaproteobacteria</taxon>
        <taxon>Rhodobacterales</taxon>
        <taxon>Paracoccaceae</taxon>
        <taxon>Acidimangrovimonas</taxon>
    </lineage>
</organism>
<protein>
    <submittedName>
        <fullName evidence="7">ABC-three component system protein</fullName>
    </submittedName>
</protein>
<dbReference type="EMBL" id="JBHRSK010000002">
    <property type="protein sequence ID" value="MFC2966841.1"/>
    <property type="molecule type" value="Genomic_DNA"/>
</dbReference>
<feature type="domain" description="ABC-three component systems C-terminal" evidence="6">
    <location>
        <begin position="283"/>
        <end position="393"/>
    </location>
</feature>
<keyword evidence="4" id="KW-0472">Membrane</keyword>
<reference evidence="8" key="1">
    <citation type="journal article" date="2019" name="Int. J. Syst. Evol. Microbiol.">
        <title>The Global Catalogue of Microorganisms (GCM) 10K type strain sequencing project: providing services to taxonomists for standard genome sequencing and annotation.</title>
        <authorList>
            <consortium name="The Broad Institute Genomics Platform"/>
            <consortium name="The Broad Institute Genome Sequencing Center for Infectious Disease"/>
            <person name="Wu L."/>
            <person name="Ma J."/>
        </authorList>
    </citation>
    <scope>NUCLEOTIDE SEQUENCE [LARGE SCALE GENOMIC DNA]</scope>
    <source>
        <strain evidence="8">KCTC 62192</strain>
    </source>
</reference>
<keyword evidence="3" id="KW-0256">Endoplasmic reticulum</keyword>
<evidence type="ECO:0000256" key="3">
    <source>
        <dbReference type="ARBA" id="ARBA00022824"/>
    </source>
</evidence>
<dbReference type="Gene3D" id="3.40.50.1820">
    <property type="entry name" value="alpha/beta hydrolase"/>
    <property type="match status" value="1"/>
</dbReference>
<dbReference type="InterPro" id="IPR007751">
    <property type="entry name" value="DUF676_lipase-like"/>
</dbReference>
<gene>
    <name evidence="7" type="ORF">ACFOES_01930</name>
</gene>
<dbReference type="SUPFAM" id="SSF53474">
    <property type="entry name" value="alpha/beta-Hydrolases"/>
    <property type="match status" value="1"/>
</dbReference>
<dbReference type="PANTHER" id="PTHR48182">
    <property type="entry name" value="PROTEIN SERAC1"/>
    <property type="match status" value="1"/>
</dbReference>
<evidence type="ECO:0000313" key="8">
    <source>
        <dbReference type="Proteomes" id="UP001595443"/>
    </source>
</evidence>
<evidence type="ECO:0000259" key="5">
    <source>
        <dbReference type="Pfam" id="PF05057"/>
    </source>
</evidence>